<proteinExistence type="predicted"/>
<dbReference type="InterPro" id="IPR000182">
    <property type="entry name" value="GNAT_dom"/>
</dbReference>
<dbReference type="RefSeq" id="WP_179722744.1">
    <property type="nucleotide sequence ID" value="NZ_BAABFH010000001.1"/>
</dbReference>
<gene>
    <name evidence="2" type="ORF">HNR68_003661</name>
</gene>
<feature type="domain" description="N-acetyltransferase" evidence="1">
    <location>
        <begin position="41"/>
        <end position="188"/>
    </location>
</feature>
<dbReference type="PANTHER" id="PTHR42791:SF1">
    <property type="entry name" value="N-ACETYLTRANSFERASE DOMAIN-CONTAINING PROTEIN"/>
    <property type="match status" value="1"/>
</dbReference>
<dbReference type="SUPFAM" id="SSF55729">
    <property type="entry name" value="Acyl-CoA N-acyltransferases (Nat)"/>
    <property type="match status" value="1"/>
</dbReference>
<dbReference type="InterPro" id="IPR016181">
    <property type="entry name" value="Acyl_CoA_acyltransferase"/>
</dbReference>
<dbReference type="PANTHER" id="PTHR42791">
    <property type="entry name" value="GNAT FAMILY ACETYLTRANSFERASE"/>
    <property type="match status" value="1"/>
</dbReference>
<dbReference type="EMBL" id="JACCFJ010000001">
    <property type="protein sequence ID" value="NYI85031.1"/>
    <property type="molecule type" value="Genomic_DNA"/>
</dbReference>
<comment type="caution">
    <text evidence="2">The sequence shown here is derived from an EMBL/GenBank/DDBJ whole genome shotgun (WGS) entry which is preliminary data.</text>
</comment>
<dbReference type="Gene3D" id="3.40.630.30">
    <property type="match status" value="1"/>
</dbReference>
<evidence type="ECO:0000259" key="1">
    <source>
        <dbReference type="PROSITE" id="PS51186"/>
    </source>
</evidence>
<evidence type="ECO:0000313" key="3">
    <source>
        <dbReference type="Proteomes" id="UP000587002"/>
    </source>
</evidence>
<reference evidence="2 3" key="1">
    <citation type="submission" date="2020-07" db="EMBL/GenBank/DDBJ databases">
        <title>Sequencing the genomes of 1000 actinobacteria strains.</title>
        <authorList>
            <person name="Klenk H.-P."/>
        </authorList>
    </citation>
    <scope>NUCLEOTIDE SEQUENCE [LARGE SCALE GENOMIC DNA]</scope>
    <source>
        <strain evidence="2 3">DSM 44065</strain>
    </source>
</reference>
<dbReference type="AlphaFoldDB" id="A0A853ASF1"/>
<dbReference type="Pfam" id="PF00583">
    <property type="entry name" value="Acetyltransf_1"/>
    <property type="match status" value="1"/>
</dbReference>
<protein>
    <submittedName>
        <fullName evidence="2">GNAT superfamily N-acetyltransferase</fullName>
    </submittedName>
</protein>
<accession>A0A853ASF1</accession>
<name>A0A853ASF1_9PSEU</name>
<dbReference type="Proteomes" id="UP000587002">
    <property type="component" value="Unassembled WGS sequence"/>
</dbReference>
<dbReference type="InterPro" id="IPR052523">
    <property type="entry name" value="Trichothecene_AcTrans"/>
</dbReference>
<evidence type="ECO:0000313" key="2">
    <source>
        <dbReference type="EMBL" id="NYI85031.1"/>
    </source>
</evidence>
<dbReference type="GO" id="GO:0016747">
    <property type="term" value="F:acyltransferase activity, transferring groups other than amino-acyl groups"/>
    <property type="evidence" value="ECO:0007669"/>
    <property type="project" value="InterPro"/>
</dbReference>
<dbReference type="PROSITE" id="PS51186">
    <property type="entry name" value="GNAT"/>
    <property type="match status" value="1"/>
</dbReference>
<keyword evidence="3" id="KW-1185">Reference proteome</keyword>
<organism evidence="2 3">
    <name type="scientific">Saccharopolyspora hordei</name>
    <dbReference type="NCBI Taxonomy" id="1838"/>
    <lineage>
        <taxon>Bacteria</taxon>
        <taxon>Bacillati</taxon>
        <taxon>Actinomycetota</taxon>
        <taxon>Actinomycetes</taxon>
        <taxon>Pseudonocardiales</taxon>
        <taxon>Pseudonocardiaceae</taxon>
        <taxon>Saccharopolyspora</taxon>
    </lineage>
</organism>
<keyword evidence="2" id="KW-0808">Transferase</keyword>
<sequence length="189" mass="21228">MSGDDVRVRTLLRAFGDDEFARWLLPDREHRHRVYREWFGMVVPRAERLGEVIVGADGLAVQVWLSGRDGPPSLLDEAGERRLAELAGPRVERFREFGELCAEHHPAEPHQYLAMIAVDPSVQSTGVGGRELGAALRKWDAEGLPSYLEASTARSRNLYLRLGFRDIGSPMVLPHDGPTMYPMWRDPAA</sequence>